<organism evidence="2 3">
    <name type="scientific">Candidatus Portnoybacteria bacterium CG_4_10_14_0_2_um_filter_43_36</name>
    <dbReference type="NCBI Taxonomy" id="1974798"/>
    <lineage>
        <taxon>Bacteria</taxon>
        <taxon>Candidatus Portnoyibacteriota</taxon>
    </lineage>
</organism>
<dbReference type="InterPro" id="IPR025101">
    <property type="entry name" value="DUF4012"/>
</dbReference>
<proteinExistence type="predicted"/>
<evidence type="ECO:0008006" key="4">
    <source>
        <dbReference type="Google" id="ProtNLM"/>
    </source>
</evidence>
<accession>A0A2M7UFJ0</accession>
<dbReference type="Proteomes" id="UP000231688">
    <property type="component" value="Unassembled WGS sequence"/>
</dbReference>
<protein>
    <recommendedName>
        <fullName evidence="4">DUF4012 domain-containing protein</fullName>
    </recommendedName>
</protein>
<name>A0A2M7UFJ0_9BACT</name>
<gene>
    <name evidence="2" type="ORF">COY10_00515</name>
</gene>
<evidence type="ECO:0000313" key="3">
    <source>
        <dbReference type="Proteomes" id="UP000231688"/>
    </source>
</evidence>
<keyword evidence="1" id="KW-0472">Membrane</keyword>
<dbReference type="EMBL" id="PFOH01000011">
    <property type="protein sequence ID" value="PIZ69959.1"/>
    <property type="molecule type" value="Genomic_DNA"/>
</dbReference>
<reference evidence="3" key="1">
    <citation type="submission" date="2017-09" db="EMBL/GenBank/DDBJ databases">
        <title>Depth-based differentiation of microbial function through sediment-hosted aquifers and enrichment of novel symbionts in the deep terrestrial subsurface.</title>
        <authorList>
            <person name="Probst A.J."/>
            <person name="Ladd B."/>
            <person name="Jarett J.K."/>
            <person name="Geller-Mcgrath D.E."/>
            <person name="Sieber C.M.K."/>
            <person name="Emerson J.B."/>
            <person name="Anantharaman K."/>
            <person name="Thomas B.C."/>
            <person name="Malmstrom R."/>
            <person name="Stieglmeier M."/>
            <person name="Klingl A."/>
            <person name="Woyke T."/>
            <person name="Ryan C.M."/>
            <person name="Banfield J.F."/>
        </authorList>
    </citation>
    <scope>NUCLEOTIDE SEQUENCE [LARGE SCALE GENOMIC DNA]</scope>
</reference>
<dbReference type="AlphaFoldDB" id="A0A2M7UFJ0"/>
<sequence length="449" mass="51622">MKESSVIKIIAIVSLILLLAGGYLFWRNDWAEKVFLRANIAGIGKGLDRLSFLRFVPELTGFGREKTYLFLFYNNLELRPTGGYLGNFGIAKIENGEIKSFEIHDTNIFDGFGKVKTEPPRPIKEYLKVDNWQMRDSNWSPDFPSAAAQAGYFYKLQGGQENFDGIIAINASVLPGVLNLTGPIYLEQFNEEFNAENVLYQLEYEVEKRYVARGIDPGERKLAFKTLVKALANQLASGNFWQDKKLRNFVFQELNKKNILLFFKNSEIQKAISGLKWDGKIDLGWPGDYLMINEANLGGKKSNAFIKREIEYSVDLSREKPEAKLKITYTHQGEQKDWFSDDYRFFLRVYVPNGSWLSQARGTDSEAQFAEEFGKTVFGGWTIVPVNSQKTIEYDYFLPEKIKQGDIYRLLIEKQAGVNQIPIKIIVKDKDGQERTEESVIEKNWLKEF</sequence>
<keyword evidence="1" id="KW-0812">Transmembrane</keyword>
<feature type="transmembrane region" description="Helical" evidence="1">
    <location>
        <begin position="6"/>
        <end position="26"/>
    </location>
</feature>
<dbReference type="Pfam" id="PF13196">
    <property type="entry name" value="DUF4012"/>
    <property type="match status" value="1"/>
</dbReference>
<keyword evidence="1" id="KW-1133">Transmembrane helix</keyword>
<comment type="caution">
    <text evidence="2">The sequence shown here is derived from an EMBL/GenBank/DDBJ whole genome shotgun (WGS) entry which is preliminary data.</text>
</comment>
<evidence type="ECO:0000313" key="2">
    <source>
        <dbReference type="EMBL" id="PIZ69959.1"/>
    </source>
</evidence>
<evidence type="ECO:0000256" key="1">
    <source>
        <dbReference type="SAM" id="Phobius"/>
    </source>
</evidence>